<dbReference type="PRINTS" id="PR00131">
    <property type="entry name" value="GLHYDRLASE1"/>
</dbReference>
<keyword evidence="7" id="KW-1185">Reference proteome</keyword>
<evidence type="ECO:0000313" key="7">
    <source>
        <dbReference type="Proteomes" id="UP001497472"/>
    </source>
</evidence>
<evidence type="ECO:0000256" key="2">
    <source>
        <dbReference type="ARBA" id="ARBA00022801"/>
    </source>
</evidence>
<dbReference type="EMBL" id="CAVLEF010000004">
    <property type="protein sequence ID" value="CAK1543625.1"/>
    <property type="molecule type" value="Genomic_DNA"/>
</dbReference>
<dbReference type="PANTHER" id="PTHR10353:SF36">
    <property type="entry name" value="LP05116P"/>
    <property type="match status" value="1"/>
</dbReference>
<dbReference type="GO" id="GO:0008422">
    <property type="term" value="F:beta-glucosidase activity"/>
    <property type="evidence" value="ECO:0007669"/>
    <property type="project" value="TreeGrafter"/>
</dbReference>
<name>A0AAV1J6P1_9NEOP</name>
<evidence type="ECO:0008006" key="8">
    <source>
        <dbReference type="Google" id="ProtNLM"/>
    </source>
</evidence>
<dbReference type="InterPro" id="IPR001360">
    <property type="entry name" value="Glyco_hydro_1"/>
</dbReference>
<evidence type="ECO:0000313" key="6">
    <source>
        <dbReference type="EMBL" id="CAK1543625.1"/>
    </source>
</evidence>
<feature type="signal peptide" evidence="5">
    <location>
        <begin position="1"/>
        <end position="17"/>
    </location>
</feature>
<keyword evidence="2" id="KW-0378">Hydrolase</keyword>
<protein>
    <recommendedName>
        <fullName evidence="8">Myrosinase 1-like</fullName>
    </recommendedName>
</protein>
<evidence type="ECO:0000256" key="3">
    <source>
        <dbReference type="ARBA" id="ARBA00023295"/>
    </source>
</evidence>
<feature type="chain" id="PRO_5043897852" description="Myrosinase 1-like" evidence="5">
    <location>
        <begin position="18"/>
        <end position="493"/>
    </location>
</feature>
<dbReference type="Pfam" id="PF00232">
    <property type="entry name" value="Glyco_hydro_1"/>
    <property type="match status" value="1"/>
</dbReference>
<dbReference type="SUPFAM" id="SSF51445">
    <property type="entry name" value="(Trans)glycosidases"/>
    <property type="match status" value="1"/>
</dbReference>
<gene>
    <name evidence="6" type="ORF">LNINA_LOCUS3430</name>
</gene>
<dbReference type="GO" id="GO:0005975">
    <property type="term" value="P:carbohydrate metabolic process"/>
    <property type="evidence" value="ECO:0007669"/>
    <property type="project" value="InterPro"/>
</dbReference>
<dbReference type="Gene3D" id="3.20.20.80">
    <property type="entry name" value="Glycosidases"/>
    <property type="match status" value="1"/>
</dbReference>
<reference evidence="6 7" key="1">
    <citation type="submission" date="2023-11" db="EMBL/GenBank/DDBJ databases">
        <authorList>
            <person name="Okamura Y."/>
        </authorList>
    </citation>
    <scope>NUCLEOTIDE SEQUENCE [LARGE SCALE GENOMIC DNA]</scope>
</reference>
<evidence type="ECO:0000256" key="5">
    <source>
        <dbReference type="SAM" id="SignalP"/>
    </source>
</evidence>
<dbReference type="AlphaFoldDB" id="A0AAV1J6P1"/>
<organism evidence="6 7">
    <name type="scientific">Leptosia nina</name>
    <dbReference type="NCBI Taxonomy" id="320188"/>
    <lineage>
        <taxon>Eukaryota</taxon>
        <taxon>Metazoa</taxon>
        <taxon>Ecdysozoa</taxon>
        <taxon>Arthropoda</taxon>
        <taxon>Hexapoda</taxon>
        <taxon>Insecta</taxon>
        <taxon>Pterygota</taxon>
        <taxon>Neoptera</taxon>
        <taxon>Endopterygota</taxon>
        <taxon>Lepidoptera</taxon>
        <taxon>Glossata</taxon>
        <taxon>Ditrysia</taxon>
        <taxon>Papilionoidea</taxon>
        <taxon>Pieridae</taxon>
        <taxon>Pierinae</taxon>
        <taxon>Leptosia</taxon>
    </lineage>
</organism>
<keyword evidence="5" id="KW-0732">Signal</keyword>
<sequence>MRTIVLCFFLTSQVCSGHKFPPWFKFGAATSSYQIEGAWNVSDKTQHIWDTYCHSSGNKCSNVNADEGANSYYQWRDDIQAAADLGLDYYRFSISWTRILPTGFPNKISDDGVRYYNDLINGLLEKGIEPVVTIYHWELPQSLQDLGGWTNELIRTWFADYARVLFSLFADRVKIWLTINEPLIMCAAAYSEHTAMAPGVRDPNYGAFLCAKNTIMAHAHAWRIYDELYKPKYHGKVSLASQIFWMEGINDEVQQLTELAFKLNVMYIYPIFSKRGGWPVEIEEIFVELSKKEGYSSSRLPPFTDEEREFVKGTYDYFGLNYYTSRLVRPTFDGEKTYWPFRGSPDLGAALVPDASWRVSDNVPWLYEYPKGLRHIMEWIKKEFGDIEIIITEVGYGDSGKEPDHKRIRYHKEHLEQVHLAIQEGIRVTGYIAWSLIDTFEWEAGYTVKFGLYKVDYNDPSKKRKLRASGLYYADVIKSRDFDIKHKYISDEL</sequence>
<dbReference type="PANTHER" id="PTHR10353">
    <property type="entry name" value="GLYCOSYL HYDROLASE"/>
    <property type="match status" value="1"/>
</dbReference>
<dbReference type="InterPro" id="IPR017853">
    <property type="entry name" value="GH"/>
</dbReference>
<proteinExistence type="inferred from homology"/>
<evidence type="ECO:0000256" key="1">
    <source>
        <dbReference type="ARBA" id="ARBA00010838"/>
    </source>
</evidence>
<dbReference type="InterPro" id="IPR033132">
    <property type="entry name" value="GH_1_N_CS"/>
</dbReference>
<dbReference type="Proteomes" id="UP001497472">
    <property type="component" value="Unassembled WGS sequence"/>
</dbReference>
<dbReference type="PROSITE" id="PS00653">
    <property type="entry name" value="GLYCOSYL_HYDROL_F1_2"/>
    <property type="match status" value="1"/>
</dbReference>
<accession>A0AAV1J6P1</accession>
<comment type="similarity">
    <text evidence="1 4">Belongs to the glycosyl hydrolase 1 family.</text>
</comment>
<keyword evidence="3" id="KW-0326">Glycosidase</keyword>
<evidence type="ECO:0000256" key="4">
    <source>
        <dbReference type="RuleBase" id="RU003690"/>
    </source>
</evidence>
<comment type="caution">
    <text evidence="6">The sequence shown here is derived from an EMBL/GenBank/DDBJ whole genome shotgun (WGS) entry which is preliminary data.</text>
</comment>